<name>A0ACB7ZZC5_9AGAM</name>
<organism evidence="1 2">
    <name type="scientific">Hygrophoropsis aurantiaca</name>
    <dbReference type="NCBI Taxonomy" id="72124"/>
    <lineage>
        <taxon>Eukaryota</taxon>
        <taxon>Fungi</taxon>
        <taxon>Dikarya</taxon>
        <taxon>Basidiomycota</taxon>
        <taxon>Agaricomycotina</taxon>
        <taxon>Agaricomycetes</taxon>
        <taxon>Agaricomycetidae</taxon>
        <taxon>Boletales</taxon>
        <taxon>Coniophorineae</taxon>
        <taxon>Hygrophoropsidaceae</taxon>
        <taxon>Hygrophoropsis</taxon>
    </lineage>
</organism>
<protein>
    <submittedName>
        <fullName evidence="1">Uncharacterized protein</fullName>
    </submittedName>
</protein>
<evidence type="ECO:0000313" key="2">
    <source>
        <dbReference type="Proteomes" id="UP000790377"/>
    </source>
</evidence>
<gene>
    <name evidence="1" type="ORF">BJ138DRAFT_1105180</name>
</gene>
<sequence length="155" mass="17176">MGRPRLYHTPEEAVAAARHYRQKYYNIALVIEKRLASNASPSIGQRKKAGSSDCKHANPKIKRTKMALDEVMLERTKNLAVCTSAPHLMPAATRPATASRPTLTHTTPAPQVVPPPAQPAVPKRKSLFIRATQFPPPLNRLKGFSMCPKLTLHRL</sequence>
<accession>A0ACB7ZZC5</accession>
<comment type="caution">
    <text evidence="1">The sequence shown here is derived from an EMBL/GenBank/DDBJ whole genome shotgun (WGS) entry which is preliminary data.</text>
</comment>
<dbReference type="EMBL" id="MU268025">
    <property type="protein sequence ID" value="KAH7906395.1"/>
    <property type="molecule type" value="Genomic_DNA"/>
</dbReference>
<proteinExistence type="predicted"/>
<keyword evidence="2" id="KW-1185">Reference proteome</keyword>
<evidence type="ECO:0000313" key="1">
    <source>
        <dbReference type="EMBL" id="KAH7906395.1"/>
    </source>
</evidence>
<dbReference type="Proteomes" id="UP000790377">
    <property type="component" value="Unassembled WGS sequence"/>
</dbReference>
<reference evidence="1" key="1">
    <citation type="journal article" date="2021" name="New Phytol.">
        <title>Evolutionary innovations through gain and loss of genes in the ectomycorrhizal Boletales.</title>
        <authorList>
            <person name="Wu G."/>
            <person name="Miyauchi S."/>
            <person name="Morin E."/>
            <person name="Kuo A."/>
            <person name="Drula E."/>
            <person name="Varga T."/>
            <person name="Kohler A."/>
            <person name="Feng B."/>
            <person name="Cao Y."/>
            <person name="Lipzen A."/>
            <person name="Daum C."/>
            <person name="Hundley H."/>
            <person name="Pangilinan J."/>
            <person name="Johnson J."/>
            <person name="Barry K."/>
            <person name="LaButti K."/>
            <person name="Ng V."/>
            <person name="Ahrendt S."/>
            <person name="Min B."/>
            <person name="Choi I.G."/>
            <person name="Park H."/>
            <person name="Plett J.M."/>
            <person name="Magnuson J."/>
            <person name="Spatafora J.W."/>
            <person name="Nagy L.G."/>
            <person name="Henrissat B."/>
            <person name="Grigoriev I.V."/>
            <person name="Yang Z.L."/>
            <person name="Xu J."/>
            <person name="Martin F.M."/>
        </authorList>
    </citation>
    <scope>NUCLEOTIDE SEQUENCE</scope>
    <source>
        <strain evidence="1">ATCC 28755</strain>
    </source>
</reference>